<evidence type="ECO:0000259" key="1">
    <source>
        <dbReference type="PROSITE" id="PS50828"/>
    </source>
</evidence>
<proteinExistence type="predicted"/>
<dbReference type="SUPFAM" id="SSF160443">
    <property type="entry name" value="SMR domain-like"/>
    <property type="match status" value="1"/>
</dbReference>
<dbReference type="InterPro" id="IPR036063">
    <property type="entry name" value="Smr_dom_sf"/>
</dbReference>
<gene>
    <name evidence="2" type="ORF">PM10SUCC1_29500</name>
</gene>
<dbReference type="PROSITE" id="PS50828">
    <property type="entry name" value="SMR"/>
    <property type="match status" value="1"/>
</dbReference>
<dbReference type="InterPro" id="IPR002625">
    <property type="entry name" value="Smr_dom"/>
</dbReference>
<protein>
    <recommendedName>
        <fullName evidence="1">Smr domain-containing protein</fullName>
    </recommendedName>
</protein>
<evidence type="ECO:0000313" key="3">
    <source>
        <dbReference type="Proteomes" id="UP001144471"/>
    </source>
</evidence>
<evidence type="ECO:0000313" key="2">
    <source>
        <dbReference type="EMBL" id="GLI57436.1"/>
    </source>
</evidence>
<name>A0A9W6LNJ8_9FUSO</name>
<dbReference type="Gene3D" id="3.30.1370.110">
    <property type="match status" value="1"/>
</dbReference>
<accession>A0A9W6LNJ8</accession>
<sequence>MVIDLHEMNRNEAIRFFIDKYNEAFRGGYREEITVIHGYGSSGRGGVIKKELREFLDSHRGYLTYTVATNPGSTLVTPLKAINEMQDMISMEVLEFCRISPKTMDKIKGNFFKKYKNNEINACVKRLVKQGYLTVNLKKNGEVYQTKK</sequence>
<comment type="caution">
    <text evidence="2">The sequence shown here is derived from an EMBL/GenBank/DDBJ whole genome shotgun (WGS) entry which is preliminary data.</text>
</comment>
<feature type="domain" description="Smr" evidence="1">
    <location>
        <begin position="3"/>
        <end position="79"/>
    </location>
</feature>
<dbReference type="EMBL" id="BSDY01000018">
    <property type="protein sequence ID" value="GLI57436.1"/>
    <property type="molecule type" value="Genomic_DNA"/>
</dbReference>
<dbReference type="AlphaFoldDB" id="A0A9W6LNJ8"/>
<dbReference type="Proteomes" id="UP001144471">
    <property type="component" value="Unassembled WGS sequence"/>
</dbReference>
<keyword evidence="3" id="KW-1185">Reference proteome</keyword>
<reference evidence="2" key="1">
    <citation type="submission" date="2022-12" db="EMBL/GenBank/DDBJ databases">
        <title>Reference genome sequencing for broad-spectrum identification of bacterial and archaeal isolates by mass spectrometry.</title>
        <authorList>
            <person name="Sekiguchi Y."/>
            <person name="Tourlousse D.M."/>
        </authorList>
    </citation>
    <scope>NUCLEOTIDE SEQUENCE</scope>
    <source>
        <strain evidence="2">10succ1</strain>
    </source>
</reference>
<dbReference type="RefSeq" id="WP_281837055.1">
    <property type="nucleotide sequence ID" value="NZ_BSDY01000018.1"/>
</dbReference>
<organism evidence="2 3">
    <name type="scientific">Propionigenium maris DSM 9537</name>
    <dbReference type="NCBI Taxonomy" id="1123000"/>
    <lineage>
        <taxon>Bacteria</taxon>
        <taxon>Fusobacteriati</taxon>
        <taxon>Fusobacteriota</taxon>
        <taxon>Fusobacteriia</taxon>
        <taxon>Fusobacteriales</taxon>
        <taxon>Fusobacteriaceae</taxon>
        <taxon>Propionigenium</taxon>
    </lineage>
</organism>
<dbReference type="Pfam" id="PF01713">
    <property type="entry name" value="Smr"/>
    <property type="match status" value="1"/>
</dbReference>